<evidence type="ECO:0000256" key="3">
    <source>
        <dbReference type="ARBA" id="ARBA00022737"/>
    </source>
</evidence>
<reference evidence="9" key="1">
    <citation type="submission" date="2025-08" db="UniProtKB">
        <authorList>
            <consortium name="Ensembl"/>
        </authorList>
    </citation>
    <scope>IDENTIFICATION</scope>
</reference>
<protein>
    <recommendedName>
        <fullName evidence="8">Ig-like domain-containing protein</fullName>
    </recommendedName>
</protein>
<dbReference type="SMART" id="SM00408">
    <property type="entry name" value="IGc2"/>
    <property type="match status" value="1"/>
</dbReference>
<dbReference type="Gene3D" id="2.60.40.10">
    <property type="entry name" value="Immunoglobulins"/>
    <property type="match status" value="1"/>
</dbReference>
<dbReference type="PANTHER" id="PTHR45080:SF8">
    <property type="entry name" value="IG-LIKE DOMAIN-CONTAINING PROTEIN"/>
    <property type="match status" value="1"/>
</dbReference>
<dbReference type="PROSITE" id="PS50835">
    <property type="entry name" value="IG_LIKE"/>
    <property type="match status" value="1"/>
</dbReference>
<dbReference type="Pfam" id="PF07679">
    <property type="entry name" value="I-set"/>
    <property type="match status" value="1"/>
</dbReference>
<keyword evidence="3" id="KW-0677">Repeat</keyword>
<evidence type="ECO:0000256" key="7">
    <source>
        <dbReference type="ARBA" id="ARBA00023319"/>
    </source>
</evidence>
<evidence type="ECO:0000259" key="8">
    <source>
        <dbReference type="PROSITE" id="PS50835"/>
    </source>
</evidence>
<evidence type="ECO:0000256" key="4">
    <source>
        <dbReference type="ARBA" id="ARBA00022741"/>
    </source>
</evidence>
<evidence type="ECO:0000256" key="5">
    <source>
        <dbReference type="ARBA" id="ARBA00022840"/>
    </source>
</evidence>
<evidence type="ECO:0000313" key="9">
    <source>
        <dbReference type="Ensembl" id="ENSNMLP00000005526.1"/>
    </source>
</evidence>
<dbReference type="AlphaFoldDB" id="A0A8C6SI01"/>
<keyword evidence="5" id="KW-0067">ATP-binding</keyword>
<evidence type="ECO:0000256" key="6">
    <source>
        <dbReference type="ARBA" id="ARBA00023157"/>
    </source>
</evidence>
<proteinExistence type="inferred from homology"/>
<keyword evidence="2" id="KW-0732">Signal</keyword>
<dbReference type="InterPro" id="IPR013783">
    <property type="entry name" value="Ig-like_fold"/>
</dbReference>
<evidence type="ECO:0000256" key="1">
    <source>
        <dbReference type="ARBA" id="ARBA00006692"/>
    </source>
</evidence>
<dbReference type="Proteomes" id="UP000694523">
    <property type="component" value="Unplaced"/>
</dbReference>
<comment type="similarity">
    <text evidence="1">Belongs to the protein kinase superfamily. CAMK Ser/Thr protein kinase family.</text>
</comment>
<accession>A0A8C6SI01</accession>
<dbReference type="InterPro" id="IPR003598">
    <property type="entry name" value="Ig_sub2"/>
</dbReference>
<evidence type="ECO:0000313" key="10">
    <source>
        <dbReference type="Proteomes" id="UP000694523"/>
    </source>
</evidence>
<dbReference type="SMART" id="SM00409">
    <property type="entry name" value="IG"/>
    <property type="match status" value="1"/>
</dbReference>
<dbReference type="GO" id="GO:0005886">
    <property type="term" value="C:plasma membrane"/>
    <property type="evidence" value="ECO:0007669"/>
    <property type="project" value="TreeGrafter"/>
</dbReference>
<keyword evidence="10" id="KW-1185">Reference proteome</keyword>
<dbReference type="InterPro" id="IPR003599">
    <property type="entry name" value="Ig_sub"/>
</dbReference>
<dbReference type="FunFam" id="2.60.40.10:FF:000145">
    <property type="entry name" value="Myosin light chain kinase, smooth muscle"/>
    <property type="match status" value="1"/>
</dbReference>
<dbReference type="Ensembl" id="ENSNMLT00000006357.1">
    <property type="protein sequence ID" value="ENSNMLP00000005526.1"/>
    <property type="gene ID" value="ENSNMLG00000004061.1"/>
</dbReference>
<keyword evidence="4" id="KW-0547">Nucleotide-binding</keyword>
<organism evidence="9 10">
    <name type="scientific">Neogobius melanostomus</name>
    <name type="common">round goby</name>
    <dbReference type="NCBI Taxonomy" id="47308"/>
    <lineage>
        <taxon>Eukaryota</taxon>
        <taxon>Metazoa</taxon>
        <taxon>Chordata</taxon>
        <taxon>Craniata</taxon>
        <taxon>Vertebrata</taxon>
        <taxon>Euteleostomi</taxon>
        <taxon>Actinopterygii</taxon>
        <taxon>Neopterygii</taxon>
        <taxon>Teleostei</taxon>
        <taxon>Neoteleostei</taxon>
        <taxon>Acanthomorphata</taxon>
        <taxon>Gobiaria</taxon>
        <taxon>Gobiiformes</taxon>
        <taxon>Gobioidei</taxon>
        <taxon>Gobiidae</taxon>
        <taxon>Benthophilinae</taxon>
        <taxon>Neogobiini</taxon>
        <taxon>Neogobius</taxon>
    </lineage>
</organism>
<keyword evidence="7" id="KW-0393">Immunoglobulin domain</keyword>
<dbReference type="PANTHER" id="PTHR45080">
    <property type="entry name" value="CONTACTIN 5"/>
    <property type="match status" value="1"/>
</dbReference>
<dbReference type="InterPro" id="IPR036179">
    <property type="entry name" value="Ig-like_dom_sf"/>
</dbReference>
<evidence type="ECO:0000256" key="2">
    <source>
        <dbReference type="ARBA" id="ARBA00022729"/>
    </source>
</evidence>
<dbReference type="GO" id="GO:0005524">
    <property type="term" value="F:ATP binding"/>
    <property type="evidence" value="ECO:0007669"/>
    <property type="project" value="UniProtKB-KW"/>
</dbReference>
<dbReference type="InterPro" id="IPR013098">
    <property type="entry name" value="Ig_I-set"/>
</dbReference>
<dbReference type="InterPro" id="IPR050958">
    <property type="entry name" value="Cell_Adh-Cytoskel_Orgn"/>
</dbReference>
<dbReference type="InterPro" id="IPR007110">
    <property type="entry name" value="Ig-like_dom"/>
</dbReference>
<feature type="domain" description="Ig-like" evidence="8">
    <location>
        <begin position="21"/>
        <end position="111"/>
    </location>
</feature>
<name>A0A8C6SI01_9GOBI</name>
<keyword evidence="6" id="KW-1015">Disulfide bond</keyword>
<dbReference type="SUPFAM" id="SSF48726">
    <property type="entry name" value="Immunoglobulin"/>
    <property type="match status" value="1"/>
</dbReference>
<sequence length="133" mass="14629">LRLYPLLYTHQIIPGDSGPAPPVFTRKLRKAAVGTGCDIRLRVTVTGRPAPTLCWYQNEQPVTTSGRFSLRTSEDGTAELRITSAQRADSGAYVCKVINEHGVQQAQCSVDVTGTQLLYSFVWLVLAEIDHIV</sequence>
<reference evidence="9" key="2">
    <citation type="submission" date="2025-09" db="UniProtKB">
        <authorList>
            <consortium name="Ensembl"/>
        </authorList>
    </citation>
    <scope>IDENTIFICATION</scope>
</reference>
<dbReference type="GO" id="GO:0007156">
    <property type="term" value="P:homophilic cell adhesion via plasma membrane adhesion molecules"/>
    <property type="evidence" value="ECO:0007669"/>
    <property type="project" value="TreeGrafter"/>
</dbReference>